<dbReference type="InterPro" id="IPR054335">
    <property type="entry name" value="DuOB_dom"/>
</dbReference>
<dbReference type="Proteomes" id="UP000049855">
    <property type="component" value="Unassembled WGS sequence"/>
</dbReference>
<dbReference type="RefSeq" id="WP_021168064.1">
    <property type="nucleotide sequence ID" value="NZ_CTRP01000012.1"/>
</dbReference>
<name>A0A0U1L0R9_9FIRM</name>
<dbReference type="Pfam" id="PF22557">
    <property type="entry name" value="DuOB"/>
    <property type="match status" value="1"/>
</dbReference>
<dbReference type="EMBL" id="CTRP01000012">
    <property type="protein sequence ID" value="CQR73278.1"/>
    <property type="molecule type" value="Genomic_DNA"/>
</dbReference>
<evidence type="ECO:0000313" key="2">
    <source>
        <dbReference type="EMBL" id="CQR73278.1"/>
    </source>
</evidence>
<organism evidence="2 3">
    <name type="scientific">Sporomusa ovata</name>
    <dbReference type="NCBI Taxonomy" id="2378"/>
    <lineage>
        <taxon>Bacteria</taxon>
        <taxon>Bacillati</taxon>
        <taxon>Bacillota</taxon>
        <taxon>Negativicutes</taxon>
        <taxon>Selenomonadales</taxon>
        <taxon>Sporomusaceae</taxon>
        <taxon>Sporomusa</taxon>
    </lineage>
</organism>
<accession>A0A0U1L0R9</accession>
<proteinExistence type="predicted"/>
<dbReference type="AlphaFoldDB" id="A0A0U1L0R9"/>
<reference evidence="3" key="1">
    <citation type="submission" date="2015-03" db="EMBL/GenBank/DDBJ databases">
        <authorList>
            <person name="Nijsse Bart"/>
        </authorList>
    </citation>
    <scope>NUCLEOTIDE SEQUENCE [LARGE SCALE GENOMIC DNA]</scope>
</reference>
<evidence type="ECO:0000313" key="3">
    <source>
        <dbReference type="Proteomes" id="UP000049855"/>
    </source>
</evidence>
<feature type="domain" description="Dual OB-containing" evidence="1">
    <location>
        <begin position="3"/>
        <end position="216"/>
    </location>
</feature>
<gene>
    <name evidence="2" type="ORF">SpAn4DRAFT_2510</name>
</gene>
<keyword evidence="3" id="KW-1185">Reference proteome</keyword>
<sequence>MYKEIILLTMSRKKGGFCTTGIDIKTGNWVRIVSDNESIQHAVTHDDMVYEDESMPQIMDIIKIKCKKYFPNYYQPENYVLNNSYYWEKTGQASIKELLQIHPSEKMPFIFHDTDRCISGTFLKNINEEDRHSLILILPEDVCIHVQEFPEKKKVTLSFNYNGNRYRYMSITDTEFENTYLQYQKGNYKYNQDCLLVISLGDIHTDQMHYKIIAKVLNAD</sequence>
<protein>
    <recommendedName>
        <fullName evidence="1">Dual OB-containing domain-containing protein</fullName>
    </recommendedName>
</protein>
<evidence type="ECO:0000259" key="1">
    <source>
        <dbReference type="Pfam" id="PF22557"/>
    </source>
</evidence>